<gene>
    <name evidence="2" type="ORF">CONCODRAFT_19240</name>
</gene>
<name>A0A137NYX4_CONC2</name>
<organism evidence="2 3">
    <name type="scientific">Conidiobolus coronatus (strain ATCC 28846 / CBS 209.66 / NRRL 28638)</name>
    <name type="common">Delacroixia coronata</name>
    <dbReference type="NCBI Taxonomy" id="796925"/>
    <lineage>
        <taxon>Eukaryota</taxon>
        <taxon>Fungi</taxon>
        <taxon>Fungi incertae sedis</taxon>
        <taxon>Zoopagomycota</taxon>
        <taxon>Entomophthoromycotina</taxon>
        <taxon>Entomophthoromycetes</taxon>
        <taxon>Entomophthorales</taxon>
        <taxon>Ancylistaceae</taxon>
        <taxon>Conidiobolus</taxon>
    </lineage>
</organism>
<evidence type="ECO:0000256" key="1">
    <source>
        <dbReference type="SAM" id="MobiDB-lite"/>
    </source>
</evidence>
<protein>
    <submittedName>
        <fullName evidence="2">Uncharacterized protein</fullName>
    </submittedName>
</protein>
<feature type="region of interest" description="Disordered" evidence="1">
    <location>
        <begin position="18"/>
        <end position="62"/>
    </location>
</feature>
<dbReference type="EMBL" id="KQ964598">
    <property type="protein sequence ID" value="KXN68040.1"/>
    <property type="molecule type" value="Genomic_DNA"/>
</dbReference>
<dbReference type="Proteomes" id="UP000070444">
    <property type="component" value="Unassembled WGS sequence"/>
</dbReference>
<sequence length="230" mass="26511">MSSIDKYELSSIDPVETEPSFTVLSYEDPDDPVECSSDEKSLQQPPCNSHNISATNSTHTISSTQRSFAIKRKVEKLSQPADSPGNYPSCNQTQVALKYPQLKEPQNPGPLEKLLFSTIEKIRYDKVMLNYYKVNREIDKYNSKWVDFRIIETSSLHNGWLCTAAVIDRLNVPWQRIFHEPVRLILYSNKRSEKVKVDTRISCFLLIHNDQRTLFSTHNWVTRPNDGSTI</sequence>
<evidence type="ECO:0000313" key="2">
    <source>
        <dbReference type="EMBL" id="KXN68040.1"/>
    </source>
</evidence>
<dbReference type="AlphaFoldDB" id="A0A137NYX4"/>
<proteinExistence type="predicted"/>
<reference evidence="2 3" key="1">
    <citation type="journal article" date="2015" name="Genome Biol. Evol.">
        <title>Phylogenomic analyses indicate that early fungi evolved digesting cell walls of algal ancestors of land plants.</title>
        <authorList>
            <person name="Chang Y."/>
            <person name="Wang S."/>
            <person name="Sekimoto S."/>
            <person name="Aerts A.L."/>
            <person name="Choi C."/>
            <person name="Clum A."/>
            <person name="LaButti K.M."/>
            <person name="Lindquist E.A."/>
            <person name="Yee Ngan C."/>
            <person name="Ohm R.A."/>
            <person name="Salamov A.A."/>
            <person name="Grigoriev I.V."/>
            <person name="Spatafora J.W."/>
            <person name="Berbee M.L."/>
        </authorList>
    </citation>
    <scope>NUCLEOTIDE SEQUENCE [LARGE SCALE GENOMIC DNA]</scope>
    <source>
        <strain evidence="2 3">NRRL 28638</strain>
    </source>
</reference>
<evidence type="ECO:0000313" key="3">
    <source>
        <dbReference type="Proteomes" id="UP000070444"/>
    </source>
</evidence>
<accession>A0A137NYX4</accession>
<keyword evidence="3" id="KW-1185">Reference proteome</keyword>
<feature type="compositionally biased region" description="Polar residues" evidence="1">
    <location>
        <begin position="42"/>
        <end position="62"/>
    </location>
</feature>